<evidence type="ECO:0000313" key="3">
    <source>
        <dbReference type="Proteomes" id="UP000634530"/>
    </source>
</evidence>
<proteinExistence type="predicted"/>
<dbReference type="Pfam" id="PF00196">
    <property type="entry name" value="GerE"/>
    <property type="match status" value="1"/>
</dbReference>
<evidence type="ECO:0000313" key="2">
    <source>
        <dbReference type="EMBL" id="QXI30597.1"/>
    </source>
</evidence>
<dbReference type="EMBL" id="CP077093">
    <property type="protein sequence ID" value="QXI30597.1"/>
    <property type="molecule type" value="Genomic_DNA"/>
</dbReference>
<dbReference type="SMART" id="SM00421">
    <property type="entry name" value="HTH_LUXR"/>
    <property type="match status" value="1"/>
</dbReference>
<dbReference type="InterPro" id="IPR000792">
    <property type="entry name" value="Tscrpt_reg_LuxR_C"/>
</dbReference>
<feature type="domain" description="HTH luxR-type" evidence="1">
    <location>
        <begin position="204"/>
        <end position="261"/>
    </location>
</feature>
<dbReference type="GO" id="GO:0006355">
    <property type="term" value="P:regulation of DNA-templated transcription"/>
    <property type="evidence" value="ECO:0007669"/>
    <property type="project" value="InterPro"/>
</dbReference>
<reference evidence="2 3" key="2">
    <citation type="journal article" date="2021" name="Microorganisms">
        <title>The Ever-Expanding Pseudomonas Genus: Description of 43 New Species and Partition of the Pseudomonas putida Group.</title>
        <authorList>
            <person name="Girard L."/>
            <person name="Lood C."/>
            <person name="Hofte M."/>
            <person name="Vandamme P."/>
            <person name="Rokni-Zadeh H."/>
            <person name="van Noort V."/>
            <person name="Lavigne R."/>
            <person name="De Mot R."/>
        </authorList>
    </citation>
    <scope>NUCLEOTIDE SEQUENCE [LARGE SCALE GENOMIC DNA]</scope>
    <source>
        <strain evidence="2 3">RW8P3</strain>
    </source>
</reference>
<dbReference type="RefSeq" id="WP_186680801.1">
    <property type="nucleotide sequence ID" value="NZ_CP077093.1"/>
</dbReference>
<dbReference type="Proteomes" id="UP000634530">
    <property type="component" value="Chromosome"/>
</dbReference>
<dbReference type="GO" id="GO:0003677">
    <property type="term" value="F:DNA binding"/>
    <property type="evidence" value="ECO:0007669"/>
    <property type="project" value="InterPro"/>
</dbReference>
<dbReference type="KEGG" id="pvw:HU752_011910"/>
<name>A0A9E6TU97_9PSED</name>
<dbReference type="SUPFAM" id="SSF46894">
    <property type="entry name" value="C-terminal effector domain of the bipartite response regulators"/>
    <property type="match status" value="1"/>
</dbReference>
<dbReference type="Gene3D" id="1.10.10.10">
    <property type="entry name" value="Winged helix-like DNA-binding domain superfamily/Winged helix DNA-binding domain"/>
    <property type="match status" value="1"/>
</dbReference>
<keyword evidence="3" id="KW-1185">Reference proteome</keyword>
<dbReference type="InterPro" id="IPR036388">
    <property type="entry name" value="WH-like_DNA-bd_sf"/>
</dbReference>
<gene>
    <name evidence="2" type="ORF">HU752_011910</name>
</gene>
<protein>
    <submittedName>
        <fullName evidence="2">LuxR C-terminal-related transcriptional regulator</fullName>
    </submittedName>
</protein>
<accession>A0A9E6TU97</accession>
<dbReference type="AlphaFoldDB" id="A0A9E6TU97"/>
<evidence type="ECO:0000259" key="1">
    <source>
        <dbReference type="SMART" id="SM00421"/>
    </source>
</evidence>
<sequence>MNLTSSIRDIEGPAFYLELGELISSAGNDRFAANLLGLVDKLVPIEWIVLSEWTLDEHQARVVDITPLGSASLKGCPPPESLLPEDDHPLLKQVTEMSDSLLIQMSTQAKGREAAHQCNLVSRKSNRRCLISLYRLHTQRSFSLSELSFLKSFSDTLLPLIERHAQVNRQRPLKKVIGSQPGPQPELEQLPLQQAFTERLALDDIILSAREREVCLGLLVGGTVPQMAQKLSVKNSSIETYLKRAAAKLGVSGRHGLARWMAGA</sequence>
<dbReference type="InterPro" id="IPR016032">
    <property type="entry name" value="Sig_transdc_resp-reg_C-effctor"/>
</dbReference>
<reference evidence="2 3" key="1">
    <citation type="journal article" date="2020" name="Microorganisms">
        <title>Reliable Identification of Environmental Pseudomonas Isolates Using the rpoD Gene.</title>
        <authorList>
            <consortium name="The Broad Institute Genome Sequencing Platform"/>
            <person name="Girard L."/>
            <person name="Lood C."/>
            <person name="Rokni-Zadeh H."/>
            <person name="van Noort V."/>
            <person name="Lavigne R."/>
            <person name="De Mot R."/>
        </authorList>
    </citation>
    <scope>NUCLEOTIDE SEQUENCE [LARGE SCALE GENOMIC DNA]</scope>
    <source>
        <strain evidence="2 3">RW8P3</strain>
    </source>
</reference>
<organism evidence="2 3">
    <name type="scientific">Pseudomonas vanderleydeniana</name>
    <dbReference type="NCBI Taxonomy" id="2745495"/>
    <lineage>
        <taxon>Bacteria</taxon>
        <taxon>Pseudomonadati</taxon>
        <taxon>Pseudomonadota</taxon>
        <taxon>Gammaproteobacteria</taxon>
        <taxon>Pseudomonadales</taxon>
        <taxon>Pseudomonadaceae</taxon>
        <taxon>Pseudomonas</taxon>
    </lineage>
</organism>